<comment type="caution">
    <text evidence="2">The sequence shown here is derived from an EMBL/GenBank/DDBJ whole genome shotgun (WGS) entry which is preliminary data.</text>
</comment>
<keyword evidence="3" id="KW-1185">Reference proteome</keyword>
<evidence type="ECO:0000313" key="2">
    <source>
        <dbReference type="EMBL" id="NBZ89980.1"/>
    </source>
</evidence>
<evidence type="ECO:0000256" key="1">
    <source>
        <dbReference type="SAM" id="Phobius"/>
    </source>
</evidence>
<sequence>MDRIVFRRLRQALTRFAAREDGSVVAEGVIVLPLLIWAFIGLFVYWDAFREMNTVQKAGYTLSDVLSRQQTGVTNAYVVGMQDLFDYLVGDDSENSIRVTSVTRNGTNDKFEVHWSRTTNSERMPALTTTKLQDYIAQIPSMADNDYAVIVEVNVPYTPAFDVGLGDRVFTEFIVTRPRFLHCVPMDNVPCPVS</sequence>
<keyword evidence="1" id="KW-1133">Transmembrane helix</keyword>
<dbReference type="Proteomes" id="UP001193501">
    <property type="component" value="Unassembled WGS sequence"/>
</dbReference>
<keyword evidence="1" id="KW-0472">Membrane</keyword>
<organism evidence="2 3">
    <name type="scientific">Stagnihabitans tardus</name>
    <dbReference type="NCBI Taxonomy" id="2699202"/>
    <lineage>
        <taxon>Bacteria</taxon>
        <taxon>Pseudomonadati</taxon>
        <taxon>Pseudomonadota</taxon>
        <taxon>Alphaproteobacteria</taxon>
        <taxon>Rhodobacterales</taxon>
        <taxon>Paracoccaceae</taxon>
        <taxon>Stagnihabitans</taxon>
    </lineage>
</organism>
<protein>
    <submittedName>
        <fullName evidence="2">Pilus assembly protein</fullName>
    </submittedName>
</protein>
<keyword evidence="1" id="KW-0812">Transmembrane</keyword>
<proteinExistence type="predicted"/>
<dbReference type="EMBL" id="JAABNR010000042">
    <property type="protein sequence ID" value="NBZ89980.1"/>
    <property type="molecule type" value="Genomic_DNA"/>
</dbReference>
<dbReference type="RefSeq" id="WP_168776769.1">
    <property type="nucleotide sequence ID" value="NZ_JAABNR010000042.1"/>
</dbReference>
<name>A0AAE4YHF3_9RHOB</name>
<accession>A0AAE4YHF3</accession>
<reference evidence="2" key="1">
    <citation type="submission" date="2020-01" db="EMBL/GenBank/DDBJ databases">
        <authorList>
            <person name="Chen W.-M."/>
        </authorList>
    </citation>
    <scope>NUCLEOTIDE SEQUENCE</scope>
    <source>
        <strain evidence="2">CYK-10</strain>
    </source>
</reference>
<dbReference type="AlphaFoldDB" id="A0AAE4YHF3"/>
<evidence type="ECO:0000313" key="3">
    <source>
        <dbReference type="Proteomes" id="UP001193501"/>
    </source>
</evidence>
<feature type="transmembrane region" description="Helical" evidence="1">
    <location>
        <begin position="24"/>
        <end position="46"/>
    </location>
</feature>
<gene>
    <name evidence="2" type="ORF">GV832_20550</name>
</gene>